<protein>
    <recommendedName>
        <fullName evidence="2">Nephrocystin 3-like N-terminal domain-containing protein</fullName>
    </recommendedName>
</protein>
<dbReference type="Pfam" id="PF24883">
    <property type="entry name" value="NPHP3_N"/>
    <property type="match status" value="1"/>
</dbReference>
<dbReference type="Proteomes" id="UP000719766">
    <property type="component" value="Unassembled WGS sequence"/>
</dbReference>
<dbReference type="InterPro" id="IPR027417">
    <property type="entry name" value="P-loop_NTPase"/>
</dbReference>
<dbReference type="EMBL" id="JABBWE010000014">
    <property type="protein sequence ID" value="KAG1798055.1"/>
    <property type="molecule type" value="Genomic_DNA"/>
</dbReference>
<keyword evidence="4" id="KW-1185">Reference proteome</keyword>
<evidence type="ECO:0000256" key="1">
    <source>
        <dbReference type="ARBA" id="ARBA00022737"/>
    </source>
</evidence>
<name>A0A9P7DLT3_9AGAM</name>
<proteinExistence type="predicted"/>
<reference evidence="3" key="1">
    <citation type="journal article" date="2020" name="New Phytol.">
        <title>Comparative genomics reveals dynamic genome evolution in host specialist ectomycorrhizal fungi.</title>
        <authorList>
            <person name="Lofgren L.A."/>
            <person name="Nguyen N.H."/>
            <person name="Vilgalys R."/>
            <person name="Ruytinx J."/>
            <person name="Liao H.L."/>
            <person name="Branco S."/>
            <person name="Kuo A."/>
            <person name="LaButti K."/>
            <person name="Lipzen A."/>
            <person name="Andreopoulos W."/>
            <person name="Pangilinan J."/>
            <person name="Riley R."/>
            <person name="Hundley H."/>
            <person name="Na H."/>
            <person name="Barry K."/>
            <person name="Grigoriev I.V."/>
            <person name="Stajich J.E."/>
            <person name="Kennedy P.G."/>
        </authorList>
    </citation>
    <scope>NUCLEOTIDE SEQUENCE</scope>
    <source>
        <strain evidence="3">S12</strain>
    </source>
</reference>
<evidence type="ECO:0000259" key="2">
    <source>
        <dbReference type="Pfam" id="PF24883"/>
    </source>
</evidence>
<dbReference type="PANTHER" id="PTHR10039:SF17">
    <property type="entry name" value="FUNGAL STAND N-TERMINAL GOODBYE DOMAIN-CONTAINING PROTEIN-RELATED"/>
    <property type="match status" value="1"/>
</dbReference>
<dbReference type="OrthoDB" id="2928561at2759"/>
<organism evidence="3 4">
    <name type="scientific">Suillus plorans</name>
    <dbReference type="NCBI Taxonomy" id="116603"/>
    <lineage>
        <taxon>Eukaryota</taxon>
        <taxon>Fungi</taxon>
        <taxon>Dikarya</taxon>
        <taxon>Basidiomycota</taxon>
        <taxon>Agaricomycotina</taxon>
        <taxon>Agaricomycetes</taxon>
        <taxon>Agaricomycetidae</taxon>
        <taxon>Boletales</taxon>
        <taxon>Suillineae</taxon>
        <taxon>Suillaceae</taxon>
        <taxon>Suillus</taxon>
    </lineage>
</organism>
<feature type="domain" description="Nephrocystin 3-like N-terminal" evidence="2">
    <location>
        <begin position="46"/>
        <end position="218"/>
    </location>
</feature>
<dbReference type="AlphaFoldDB" id="A0A9P7DLT3"/>
<evidence type="ECO:0000313" key="3">
    <source>
        <dbReference type="EMBL" id="KAG1798055.1"/>
    </source>
</evidence>
<evidence type="ECO:0000313" key="4">
    <source>
        <dbReference type="Proteomes" id="UP000719766"/>
    </source>
</evidence>
<keyword evidence="1" id="KW-0677">Repeat</keyword>
<dbReference type="RefSeq" id="XP_041162866.1">
    <property type="nucleotide sequence ID" value="XM_041297531.1"/>
</dbReference>
<comment type="caution">
    <text evidence="3">The sequence shown here is derived from an EMBL/GenBank/DDBJ whole genome shotgun (WGS) entry which is preliminary data.</text>
</comment>
<gene>
    <name evidence="3" type="ORF">HD556DRAFT_1232676</name>
</gene>
<sequence>MIYSAVRTVVADTSSEEKIFESLSAVVVHHALYDCPKWGPRDCLDGTCTKILEEIETALQAESSTLIWLSGSPGTGKSAIAHTIASRLKKKSKLAGTFFFSRQHKDIPGMASLDFFAPTLAYQISRSKHLAKDAVIQSIRSDPIILDPRRSFTEQIQGLLVKPLQNLQVSWRHLEPKAFVIDAIDACEEGRICEFISCLSNLLHQPHIPHLHIVITSRPLHAIDDAFEAIGCEESIHHIALDDVDVTEDLRLLFKCALEKSYRHHGLEYHGLESDDQTILCLADRASGRFRGASMMIRFLETDDDDEVPCNLDEKIDLMKDPGDAYLDSTQIFRFYEFVINLSENPNRAYRHLSTVVNLAKPLAILHLRKLLGSSESDLLSVLASLSPIVSVPVDDSRPVEVLHIESLREFLSQHPSSSCASQLLAQSSLRTMRSSFLRQSGLKDELQQMGSERNFSSSPALRHACQYWGWYLSQDSTAVDKRLRIFLRTFWQDKLLSWFERQWYLEGLESCIAILTVAQTIDFNE</sequence>
<dbReference type="PANTHER" id="PTHR10039">
    <property type="entry name" value="AMELOGENIN"/>
    <property type="match status" value="1"/>
</dbReference>
<accession>A0A9P7DLT3</accession>
<dbReference type="Gene3D" id="3.40.50.300">
    <property type="entry name" value="P-loop containing nucleotide triphosphate hydrolases"/>
    <property type="match status" value="1"/>
</dbReference>
<dbReference type="InterPro" id="IPR056884">
    <property type="entry name" value="NPHP3-like_N"/>
</dbReference>
<dbReference type="SUPFAM" id="SSF52540">
    <property type="entry name" value="P-loop containing nucleoside triphosphate hydrolases"/>
    <property type="match status" value="1"/>
</dbReference>
<dbReference type="GeneID" id="64591295"/>